<dbReference type="AlphaFoldDB" id="A0A1I7XUF8"/>
<evidence type="ECO:0000313" key="1">
    <source>
        <dbReference type="Proteomes" id="UP000095283"/>
    </source>
</evidence>
<proteinExistence type="predicted"/>
<dbReference type="WBParaSite" id="Hba_20982">
    <property type="protein sequence ID" value="Hba_20982"/>
    <property type="gene ID" value="Hba_20982"/>
</dbReference>
<dbReference type="InterPro" id="IPR019265">
    <property type="entry name" value="RTRAF"/>
</dbReference>
<protein>
    <submittedName>
        <fullName evidence="2">Uncharacterized protein</fullName>
    </submittedName>
</protein>
<evidence type="ECO:0000313" key="2">
    <source>
        <dbReference type="WBParaSite" id="Hba_20982"/>
    </source>
</evidence>
<organism evidence="1 2">
    <name type="scientific">Heterorhabditis bacteriophora</name>
    <name type="common">Entomopathogenic nematode worm</name>
    <dbReference type="NCBI Taxonomy" id="37862"/>
    <lineage>
        <taxon>Eukaryota</taxon>
        <taxon>Metazoa</taxon>
        <taxon>Ecdysozoa</taxon>
        <taxon>Nematoda</taxon>
        <taxon>Chromadorea</taxon>
        <taxon>Rhabditida</taxon>
        <taxon>Rhabditina</taxon>
        <taxon>Rhabditomorpha</taxon>
        <taxon>Strongyloidea</taxon>
        <taxon>Heterorhabditidae</taxon>
        <taxon>Heterorhabditis</taxon>
    </lineage>
</organism>
<keyword evidence="1" id="KW-1185">Reference proteome</keyword>
<reference evidence="2" key="1">
    <citation type="submission" date="2016-11" db="UniProtKB">
        <authorList>
            <consortium name="WormBaseParasite"/>
        </authorList>
    </citation>
    <scope>IDENTIFICATION</scope>
</reference>
<name>A0A1I7XUF8_HETBA</name>
<dbReference type="PANTHER" id="PTHR15924">
    <property type="entry name" value="CLE"/>
    <property type="match status" value="1"/>
</dbReference>
<sequence>MLSMSRRKLRVVGYNKDFVDGDDDVDFKKFIIEMETTYLKKRSEEWVTRFQNENNTKTWNEQLSSYLSDCGLHYTNGGPRRIIIDEILNIVIAEIYSKNNIALNLTSVKFHNMKKAQEAQLQNTQNPLNAIDYSSPEFITRVSQLCRFLGIADHPDPVVCLKAACLFIKENLNDGIIQERNNEFKNGLVPKTFDLRSFPLGFPDKNDGAINAAIRVLRLLNIEAIRRTQTAVNETLVAVQNLTVDMDKRQDQSNYNK</sequence>
<dbReference type="Pfam" id="PF10036">
    <property type="entry name" value="RLL"/>
    <property type="match status" value="1"/>
</dbReference>
<accession>A0A1I7XUF8</accession>
<dbReference type="Proteomes" id="UP000095283">
    <property type="component" value="Unplaced"/>
</dbReference>